<dbReference type="SUPFAM" id="SSF48065">
    <property type="entry name" value="DBL homology domain (DH-domain)"/>
    <property type="match status" value="1"/>
</dbReference>
<name>A0AA91T0S0_CLALS</name>
<feature type="region of interest" description="Disordered" evidence="1">
    <location>
        <begin position="970"/>
        <end position="993"/>
    </location>
</feature>
<feature type="compositionally biased region" description="Basic and acidic residues" evidence="1">
    <location>
        <begin position="823"/>
        <end position="833"/>
    </location>
</feature>
<dbReference type="InterPro" id="IPR057454">
    <property type="entry name" value="Bud3_C"/>
</dbReference>
<evidence type="ECO:0000256" key="1">
    <source>
        <dbReference type="SAM" id="MobiDB-lite"/>
    </source>
</evidence>
<dbReference type="InterPro" id="IPR035899">
    <property type="entry name" value="DBL_dom_sf"/>
</dbReference>
<feature type="compositionally biased region" description="Polar residues" evidence="1">
    <location>
        <begin position="924"/>
        <end position="933"/>
    </location>
</feature>
<gene>
    <name evidence="3" type="ORF">A9F13_14g01287</name>
</gene>
<feature type="region of interest" description="Disordered" evidence="1">
    <location>
        <begin position="806"/>
        <end position="833"/>
    </location>
</feature>
<sequence length="1381" mass="154830">MDIYRRYASREHDKRHFTQSSASGHIKLRPLSSCFDTPESGEYAAKTIDYWRSVFENAAFFVGADESLFGPVLTVVYKNPSTDKLCTLSVSKYGCNVYENLILDSSSRFWPACENLPENMRRSNVRRALAVSNLKNYNQLWNNKGLVQVTQHWDETNAGALAASMESIDLPARDLGEKLLSLGLIQDQTIPSLMVDVVYANPSDPEDSTTAAENNKLVMHLGEQLEQLFDPLLEYSPQAMDIEYKTPENPTKPVLGHNENVQRVIEELLTVQANYTTDLVDLLQNFIIPLRVSVLSSSSSSGMMKVNSAFPPTIDEITRVNCIVHDSLNRASKYGYVEIFKVLGSFLRFFYKAFVRHEANLANFNSRFEKFVSHNYAYAFESETINAHHMTPRSIKTSIAESILELPRLKLIIKRLYETVKEEKAKAQNFEDSGFEDSSAKKENDDIDNYYAAAMQVIDSFGYNETQPSPKTRVFTPSGKILTELATEWPTELQYGWLSRKVVGIFNLLNVKRTSDSLGLEVAIIFSDHVLFLEILEPSSSEITNILPDILMNSLVNQKPLPKLSTFPKLRVKYWCQINDLEVRRFESANGHCISFTTLNGNHFKNRDATEISFLQVYEIPSGKDSLDICNRIMDLVSKAQVLCKSTPFHLFKHEEGDLQRYFCAHEISVYEKEVSKSPIVLLLNMEESDLTALMRQNNSIFFAVSVTSLNEHTVNLLGQDRQENLKIEEIVALDDLKVSLKEIVSKAIDAMFHSSYFSTILTDGNWSCLEFFIDTFCHKNEENDTGKVEEENHDVTHTTPKIEHEIKSSNSSKITHANTPKTEVRRSGKSERRKSGLFKLLGIFKNKEQPIKAQKTRSEKERYIADTPIPRGKSKVYKKLYKPDPSLRDASIASSVPATPAIQLPGNAESQVKIAKRAETSSDTKAVTNDTTLKAPDQNDARNVSQGTTSSSNYSESLDVNAQFKFPAAPQEENTSHQSTIEEETLKQPGSVDTTVYSPLDDAAVVVDQGEDVEKKIVEDENEVVEFVMPKPSMLDVGKVRASDALVIKLSPKKEEPAAKRVASSQEIANALDNITAIGVSPEVHDRYKMYDAIPNSIFSSDGTSNWVSLARENSSNLEAEIRAMKEEAHMDTEDVIDVAPSYMRAQVYQFDTSTGTTTSGDHYTGDSHQDSIRIHHLPVLREMEREESVQSLTPEQIVQQFESQLDQDFDLDGVNLDRSISMTLSTKLDPIDGDLSPGSETLSDGSLNFGDRESESSISSSGSTKIVPHADNCKENALGQRRQLSSSNPNISLAESIQVENDSTSDEEFFSSSDFIHTVSYFIEQDGGAKKHNLSRSLSSERTLQNELHQPVKEETSSLGLRLESVAFLSDILNGNLEL</sequence>
<evidence type="ECO:0000313" key="3">
    <source>
        <dbReference type="EMBL" id="OVF07291.1"/>
    </source>
</evidence>
<evidence type="ECO:0000313" key="4">
    <source>
        <dbReference type="Proteomes" id="UP000195602"/>
    </source>
</evidence>
<protein>
    <submittedName>
        <fullName evidence="3">Bud site selection protein</fullName>
    </submittedName>
</protein>
<dbReference type="KEGG" id="clus:A9F13_14g01287"/>
<feature type="region of interest" description="Disordered" evidence="1">
    <location>
        <begin position="1229"/>
        <end position="1273"/>
    </location>
</feature>
<dbReference type="Pfam" id="PF12015">
    <property type="entry name" value="Bud3_N"/>
    <property type="match status" value="1"/>
</dbReference>
<feature type="region of interest" description="Disordered" evidence="1">
    <location>
        <begin position="899"/>
        <end position="958"/>
    </location>
</feature>
<dbReference type="Gene3D" id="1.20.900.10">
    <property type="entry name" value="Dbl homology (DH) domain"/>
    <property type="match status" value="1"/>
</dbReference>
<dbReference type="InterPro" id="IPR000219">
    <property type="entry name" value="DH_dom"/>
</dbReference>
<dbReference type="Pfam" id="PF25351">
    <property type="entry name" value="PH_BUD3_C"/>
    <property type="match status" value="1"/>
</dbReference>
<dbReference type="Proteomes" id="UP000195602">
    <property type="component" value="Unassembled WGS sequence"/>
</dbReference>
<evidence type="ECO:0000259" key="2">
    <source>
        <dbReference type="PROSITE" id="PS50010"/>
    </source>
</evidence>
<dbReference type="EMBL" id="LYUB02000014">
    <property type="protein sequence ID" value="OVF07291.1"/>
    <property type="molecule type" value="Genomic_DNA"/>
</dbReference>
<organism evidence="3 4">
    <name type="scientific">Clavispora lusitaniae</name>
    <name type="common">Candida lusitaniae</name>
    <dbReference type="NCBI Taxonomy" id="36911"/>
    <lineage>
        <taxon>Eukaryota</taxon>
        <taxon>Fungi</taxon>
        <taxon>Dikarya</taxon>
        <taxon>Ascomycota</taxon>
        <taxon>Saccharomycotina</taxon>
        <taxon>Pichiomycetes</taxon>
        <taxon>Metschnikowiaceae</taxon>
        <taxon>Clavispora</taxon>
    </lineage>
</organism>
<feature type="domain" description="DH" evidence="2">
    <location>
        <begin position="260"/>
        <end position="464"/>
    </location>
</feature>
<dbReference type="SMART" id="SM00325">
    <property type="entry name" value="RhoGEF"/>
    <property type="match status" value="1"/>
</dbReference>
<dbReference type="GO" id="GO:0005085">
    <property type="term" value="F:guanyl-nucleotide exchange factor activity"/>
    <property type="evidence" value="ECO:0007669"/>
    <property type="project" value="InterPro"/>
</dbReference>
<reference evidence="3 4" key="1">
    <citation type="submission" date="2017-04" db="EMBL/GenBank/DDBJ databases">
        <title>Draft genome of the yeast Clavispora lusitaniae type strain CBS 6936.</title>
        <authorList>
            <person name="Durrens P."/>
            <person name="Klopp C."/>
            <person name="Biteau N."/>
            <person name="Fitton-Ouhabi V."/>
            <person name="Dementhon K."/>
            <person name="Accoceberry I."/>
            <person name="Sherman D.J."/>
            <person name="Noel T."/>
        </authorList>
    </citation>
    <scope>NUCLEOTIDE SEQUENCE [LARGE SCALE GENOMIC DNA]</scope>
    <source>
        <strain evidence="3 4">CBS 6936</strain>
    </source>
</reference>
<proteinExistence type="predicted"/>
<comment type="caution">
    <text evidence="3">The sequence shown here is derived from an EMBL/GenBank/DDBJ whole genome shotgun (WGS) entry which is preliminary data.</text>
</comment>
<feature type="compositionally biased region" description="Polar residues" evidence="1">
    <location>
        <begin position="942"/>
        <end position="958"/>
    </location>
</feature>
<dbReference type="PROSITE" id="PS50010">
    <property type="entry name" value="DH_2"/>
    <property type="match status" value="1"/>
</dbReference>
<feature type="compositionally biased region" description="Polar residues" evidence="1">
    <location>
        <begin position="809"/>
        <end position="822"/>
    </location>
</feature>
<accession>A0AA91T0S0</accession>
<dbReference type="InterPro" id="IPR021895">
    <property type="entry name" value="Bud3_N"/>
</dbReference>